<dbReference type="RefSeq" id="WP_039610895.1">
    <property type="nucleotide sequence ID" value="NZ_JWIC01000007.1"/>
</dbReference>
<comment type="similarity">
    <text evidence="1">Belongs to the peptidase M4 family.</text>
</comment>
<dbReference type="Gene3D" id="3.10.450.490">
    <property type="match status" value="1"/>
</dbReference>
<gene>
    <name evidence="11" type="ORF">JF50_18945</name>
</gene>
<dbReference type="GO" id="GO:0005975">
    <property type="term" value="P:carbohydrate metabolic process"/>
    <property type="evidence" value="ECO:0007669"/>
    <property type="project" value="InterPro"/>
</dbReference>
<evidence type="ECO:0000313" key="12">
    <source>
        <dbReference type="Proteomes" id="UP000031327"/>
    </source>
</evidence>
<feature type="active site" evidence="8">
    <location>
        <position position="354"/>
    </location>
</feature>
<dbReference type="Gene3D" id="2.10.10.20">
    <property type="entry name" value="Carbohydrate-binding module superfamily 5/12"/>
    <property type="match status" value="2"/>
</dbReference>
<dbReference type="PRINTS" id="PR00730">
    <property type="entry name" value="THERMOLYSIN"/>
</dbReference>
<dbReference type="GO" id="GO:0004222">
    <property type="term" value="F:metalloendopeptidase activity"/>
    <property type="evidence" value="ECO:0007669"/>
    <property type="project" value="InterPro"/>
</dbReference>
<organism evidence="11 12">
    <name type="scientific">Pseudoalteromonas luteoviolacea</name>
    <dbReference type="NCBI Taxonomy" id="43657"/>
    <lineage>
        <taxon>Bacteria</taxon>
        <taxon>Pseudomonadati</taxon>
        <taxon>Pseudomonadota</taxon>
        <taxon>Gammaproteobacteria</taxon>
        <taxon>Alteromonadales</taxon>
        <taxon>Pseudoalteromonadaceae</taxon>
        <taxon>Pseudoalteromonas</taxon>
    </lineage>
</organism>
<dbReference type="PANTHER" id="PTHR33794:SF1">
    <property type="entry name" value="BACILLOLYSIN"/>
    <property type="match status" value="1"/>
</dbReference>
<protein>
    <submittedName>
        <fullName evidence="11">Peptidase M4</fullName>
    </submittedName>
</protein>
<dbReference type="Pfam" id="PF01447">
    <property type="entry name" value="Peptidase_M4"/>
    <property type="match status" value="1"/>
</dbReference>
<evidence type="ECO:0000313" key="11">
    <source>
        <dbReference type="EMBL" id="KID56323.1"/>
    </source>
</evidence>
<evidence type="ECO:0000259" key="10">
    <source>
        <dbReference type="SMART" id="SM00495"/>
    </source>
</evidence>
<dbReference type="Gene3D" id="2.60.40.10">
    <property type="entry name" value="Immunoglobulins"/>
    <property type="match status" value="3"/>
</dbReference>
<keyword evidence="5" id="KW-0862">Zinc</keyword>
<dbReference type="PANTHER" id="PTHR33794">
    <property type="entry name" value="BACILLOLYSIN"/>
    <property type="match status" value="1"/>
</dbReference>
<feature type="chain" id="PRO_5002135867" evidence="9">
    <location>
        <begin position="26"/>
        <end position="923"/>
    </location>
</feature>
<dbReference type="InterPro" id="IPR036573">
    <property type="entry name" value="CBM_sf_5/12"/>
</dbReference>
<feature type="domain" description="Chitin-binding type-3" evidence="10">
    <location>
        <begin position="618"/>
        <end position="664"/>
    </location>
</feature>
<name>A0A0C1MP27_9GAMM</name>
<dbReference type="InterPro" id="IPR027268">
    <property type="entry name" value="Peptidase_M4/M1_CTD_sf"/>
</dbReference>
<dbReference type="InterPro" id="IPR023612">
    <property type="entry name" value="Peptidase_M4"/>
</dbReference>
<dbReference type="SUPFAM" id="SSF51055">
    <property type="entry name" value="Carbohydrate binding domain"/>
    <property type="match status" value="2"/>
</dbReference>
<dbReference type="Proteomes" id="UP000031327">
    <property type="component" value="Unassembled WGS sequence"/>
</dbReference>
<evidence type="ECO:0000256" key="1">
    <source>
        <dbReference type="ARBA" id="ARBA00009388"/>
    </source>
</evidence>
<dbReference type="OrthoDB" id="5378341at2"/>
<reference evidence="11 12" key="1">
    <citation type="submission" date="2014-12" db="EMBL/GenBank/DDBJ databases">
        <title>Draft Genome Sequence of Pseudoalteromonas luteoviolacea HI1.</title>
        <authorList>
            <person name="Asahina A.Y."/>
            <person name="Hadfield M.G."/>
        </authorList>
    </citation>
    <scope>NUCLEOTIDE SEQUENCE [LARGE SCALE GENOMIC DNA]</scope>
    <source>
        <strain evidence="11 12">HI1</strain>
    </source>
</reference>
<dbReference type="EMBL" id="JWIC01000007">
    <property type="protein sequence ID" value="KID56323.1"/>
    <property type="molecule type" value="Genomic_DNA"/>
</dbReference>
<evidence type="ECO:0000256" key="2">
    <source>
        <dbReference type="ARBA" id="ARBA00022670"/>
    </source>
</evidence>
<dbReference type="Gene3D" id="3.10.170.10">
    <property type="match status" value="1"/>
</dbReference>
<keyword evidence="6" id="KW-0482">Metalloprotease</keyword>
<dbReference type="CDD" id="cd12215">
    <property type="entry name" value="ChiC_BD"/>
    <property type="match status" value="2"/>
</dbReference>
<dbReference type="InterPro" id="IPR013783">
    <property type="entry name" value="Ig-like_fold"/>
</dbReference>
<dbReference type="GO" id="GO:0030246">
    <property type="term" value="F:carbohydrate binding"/>
    <property type="evidence" value="ECO:0007669"/>
    <property type="project" value="InterPro"/>
</dbReference>
<dbReference type="Pfam" id="PF17957">
    <property type="entry name" value="Big_7"/>
    <property type="match status" value="3"/>
</dbReference>
<feature type="signal peptide" evidence="9">
    <location>
        <begin position="1"/>
        <end position="25"/>
    </location>
</feature>
<evidence type="ECO:0000256" key="6">
    <source>
        <dbReference type="ARBA" id="ARBA00023049"/>
    </source>
</evidence>
<keyword evidence="3" id="KW-0479">Metal-binding</keyword>
<dbReference type="Gene3D" id="1.10.390.10">
    <property type="entry name" value="Neutral Protease Domain 2"/>
    <property type="match status" value="1"/>
</dbReference>
<evidence type="ECO:0000256" key="7">
    <source>
        <dbReference type="ARBA" id="ARBA00023145"/>
    </source>
</evidence>
<dbReference type="InterPro" id="IPR013856">
    <property type="entry name" value="Peptidase_M4_domain"/>
</dbReference>
<evidence type="ECO:0000256" key="4">
    <source>
        <dbReference type="ARBA" id="ARBA00022801"/>
    </source>
</evidence>
<accession>A0A0C1MP27</accession>
<keyword evidence="4" id="KW-0378">Hydrolase</keyword>
<dbReference type="Gene3D" id="3.10.450.40">
    <property type="match status" value="1"/>
</dbReference>
<evidence type="ECO:0000256" key="5">
    <source>
        <dbReference type="ARBA" id="ARBA00022833"/>
    </source>
</evidence>
<proteinExistence type="inferred from homology"/>
<evidence type="ECO:0000256" key="3">
    <source>
        <dbReference type="ARBA" id="ARBA00022723"/>
    </source>
</evidence>
<dbReference type="InterPro" id="IPR003610">
    <property type="entry name" value="CBM5/12"/>
</dbReference>
<keyword evidence="9" id="KW-0732">Signal</keyword>
<dbReference type="Pfam" id="PF02839">
    <property type="entry name" value="CBM_5_12"/>
    <property type="match status" value="1"/>
</dbReference>
<keyword evidence="7" id="KW-0865">Zymogen</keyword>
<feature type="active site" description="Proton donor" evidence="8">
    <location>
        <position position="442"/>
    </location>
</feature>
<evidence type="ECO:0000256" key="8">
    <source>
        <dbReference type="PIRSR" id="PIRSR623612-1"/>
    </source>
</evidence>
<dbReference type="InterPro" id="IPR050728">
    <property type="entry name" value="Zinc_Metalloprotease_M4"/>
</dbReference>
<dbReference type="GO" id="GO:0005576">
    <property type="term" value="C:extracellular region"/>
    <property type="evidence" value="ECO:0007669"/>
    <property type="project" value="InterPro"/>
</dbReference>
<dbReference type="SUPFAM" id="SSF55486">
    <property type="entry name" value="Metalloproteases ('zincins'), catalytic domain"/>
    <property type="match status" value="1"/>
</dbReference>
<sequence>MLKAKKIALLVAASVGVFSTFAALASEPVSLHNNEQLKANIKSQLSQHQSFFRAASSDEQQDLEFITHQKTQDGRHMRRSQYFKGVRVYGGEIVTHHNEQNFLSVWFQPEGEITSISGSVVPNISLDTVKASISDKQAIEFAKEQIAELLATSDEQVELVIYPHQGKAKLAYLVTLFAETEHAPMRPEFAIDAHTGEVLSRIETLNHSKIGMGPGGNEKIGKHYYGDDMPKFHAKELGNGNCEMSHTDIRVIDMEHGTTNTQTYQFPCHENTHKHVNGAYSPLNDAMFYGQATIDMFNDWFDSRALSGDLVMRIHYRKDYLNAFWNGKEVTFGDGDLDNYGVYPFTSLGVVAHEIGHGVTHQNSKLVYSNMSGGVNESFSDMTSEALECFMNQKPDGTCEVDWLIGASIFKNRTALRYMENPERDGRSIGHASKFEIGMGVHHSSGVFNRAFYLLANSEGWGVKKAYEVMLHANKNFWVYNGKFESLACGVTDAAADLGYDTKAVGEAFKAVGVFACTENKAPTISITSPESNGRYLVGSDVTFKADAKDEYGAVEKVEFFVNGALYNTDLKAPFETQFSTDKTGVYTVTAKVTDNDGLSTDSAPVSFSLIDPSQCQTVPWQGGKVYTQGNKVAYDGFEYEAKWWNRDQNPASNSGSWGVWKKGLECGGVADKPNQAPSLSLTSPSNNVSIELGESVSVRFAANDSDGEIAKVAVSVNGQALTELTRAPYAFNYQPLEVGTYQLSAVAYDNDDAQSAAVRRTITVTNAEPQPTPEAPSVRLTSPANGSTFNVGEQVALSVVASDKDNDLKQIAYFVNGKQVAVSRVAPYSANFKATSAGSYSVFAIATDAQGLSTQSSTNRFKVNGSKPSCDVPAWQASSVYTSGKQASLDGQLYQAKWWTRNQNPAQYSSRWAVWKHLGECK</sequence>
<comment type="caution">
    <text evidence="11">The sequence shown here is derived from an EMBL/GenBank/DDBJ whole genome shotgun (WGS) entry which is preliminary data.</text>
</comment>
<dbReference type="AlphaFoldDB" id="A0A0C1MP27"/>
<dbReference type="Pfam" id="PF02868">
    <property type="entry name" value="Peptidase_M4_C"/>
    <property type="match status" value="1"/>
</dbReference>
<dbReference type="GO" id="GO:0006508">
    <property type="term" value="P:proteolysis"/>
    <property type="evidence" value="ECO:0007669"/>
    <property type="project" value="UniProtKB-KW"/>
</dbReference>
<dbReference type="GO" id="GO:0046872">
    <property type="term" value="F:metal ion binding"/>
    <property type="evidence" value="ECO:0007669"/>
    <property type="project" value="UniProtKB-KW"/>
</dbReference>
<dbReference type="InterPro" id="IPR001570">
    <property type="entry name" value="Peptidase_M4_C_domain"/>
</dbReference>
<keyword evidence="2" id="KW-0645">Protease</keyword>
<dbReference type="GO" id="GO:0004553">
    <property type="term" value="F:hydrolase activity, hydrolyzing O-glycosyl compounds"/>
    <property type="evidence" value="ECO:0007669"/>
    <property type="project" value="InterPro"/>
</dbReference>
<evidence type="ECO:0000256" key="9">
    <source>
        <dbReference type="SAM" id="SignalP"/>
    </source>
</evidence>
<dbReference type="CDD" id="cd09597">
    <property type="entry name" value="M4_TLP"/>
    <property type="match status" value="1"/>
</dbReference>
<feature type="domain" description="Chitin-binding type-3" evidence="10">
    <location>
        <begin position="873"/>
        <end position="919"/>
    </location>
</feature>
<dbReference type="SMART" id="SM00495">
    <property type="entry name" value="ChtBD3"/>
    <property type="match status" value="2"/>
</dbReference>